<evidence type="ECO:0000313" key="5">
    <source>
        <dbReference type="Proteomes" id="UP001217089"/>
    </source>
</evidence>
<evidence type="ECO:0000256" key="1">
    <source>
        <dbReference type="ARBA" id="ARBA00022690"/>
    </source>
</evidence>
<dbReference type="InterPro" id="IPR011061">
    <property type="entry name" value="Hirudin/antistatin"/>
</dbReference>
<feature type="domain" description="Antistasin-like" evidence="3">
    <location>
        <begin position="51"/>
        <end position="72"/>
    </location>
</feature>
<proteinExistence type="predicted"/>
<protein>
    <recommendedName>
        <fullName evidence="3">Antistasin-like domain-containing protein</fullName>
    </recommendedName>
</protein>
<keyword evidence="2" id="KW-0722">Serine protease inhibitor</keyword>
<organism evidence="4 5">
    <name type="scientific">Tegillarca granosa</name>
    <name type="common">Malaysian cockle</name>
    <name type="synonym">Anadara granosa</name>
    <dbReference type="NCBI Taxonomy" id="220873"/>
    <lineage>
        <taxon>Eukaryota</taxon>
        <taxon>Metazoa</taxon>
        <taxon>Spiralia</taxon>
        <taxon>Lophotrochozoa</taxon>
        <taxon>Mollusca</taxon>
        <taxon>Bivalvia</taxon>
        <taxon>Autobranchia</taxon>
        <taxon>Pteriomorphia</taxon>
        <taxon>Arcoida</taxon>
        <taxon>Arcoidea</taxon>
        <taxon>Arcidae</taxon>
        <taxon>Tegillarca</taxon>
    </lineage>
</organism>
<keyword evidence="5" id="KW-1185">Reference proteome</keyword>
<gene>
    <name evidence="4" type="ORF">KUTeg_013887</name>
</gene>
<evidence type="ECO:0000313" key="4">
    <source>
        <dbReference type="EMBL" id="KAJ8309013.1"/>
    </source>
</evidence>
<dbReference type="Proteomes" id="UP001217089">
    <property type="component" value="Unassembled WGS sequence"/>
</dbReference>
<evidence type="ECO:0000256" key="2">
    <source>
        <dbReference type="ARBA" id="ARBA00022900"/>
    </source>
</evidence>
<dbReference type="Gene3D" id="2.10.22.10">
    <property type="entry name" value="Antistasin, domain 1"/>
    <property type="match status" value="1"/>
</dbReference>
<name>A0ABQ9F0E6_TEGGR</name>
<reference evidence="4 5" key="1">
    <citation type="submission" date="2022-12" db="EMBL/GenBank/DDBJ databases">
        <title>Chromosome-level genome of Tegillarca granosa.</title>
        <authorList>
            <person name="Kim J."/>
        </authorList>
    </citation>
    <scope>NUCLEOTIDE SEQUENCE [LARGE SCALE GENOMIC DNA]</scope>
    <source>
        <strain evidence="4">Teg-2019</strain>
        <tissue evidence="4">Adductor muscle</tissue>
    </source>
</reference>
<keyword evidence="1" id="KW-0646">Protease inhibitor</keyword>
<sequence length="92" mass="10327">MCLLLDTGNAFIECETSPASFYEPIKEQGLFLPIFGSSILDSGHYNQFISQCGLICPLGYETDIEGNPMCKCNDPCMYEYTIQIHINSLVLY</sequence>
<accession>A0ABQ9F0E6</accession>
<dbReference type="SUPFAM" id="SSF57262">
    <property type="entry name" value="Leech antihemostatic proteins"/>
    <property type="match status" value="1"/>
</dbReference>
<dbReference type="Pfam" id="PF02822">
    <property type="entry name" value="Antistasin"/>
    <property type="match status" value="1"/>
</dbReference>
<evidence type="ECO:0000259" key="3">
    <source>
        <dbReference type="Pfam" id="PF02822"/>
    </source>
</evidence>
<dbReference type="EMBL" id="JARBDR010000657">
    <property type="protein sequence ID" value="KAJ8309013.1"/>
    <property type="molecule type" value="Genomic_DNA"/>
</dbReference>
<comment type="caution">
    <text evidence="4">The sequence shown here is derived from an EMBL/GenBank/DDBJ whole genome shotgun (WGS) entry which is preliminary data.</text>
</comment>
<dbReference type="InterPro" id="IPR004094">
    <property type="entry name" value="Antistasin-like"/>
</dbReference>